<dbReference type="EMBL" id="CAJVAS010000043">
    <property type="protein sequence ID" value="CAG7648555.1"/>
    <property type="molecule type" value="Genomic_DNA"/>
</dbReference>
<sequence length="129" mass="15005">MKDLEGNMQTIALNDKPSVLLFFTSWCPYCNEDAPKIVSMYQKYKSDINIYGINLINRENDPDDVREYIKKYNIDYPVLLDDGGNLYRKYRAPGFPTLIFLNKHGKEMNRIVGSTAIEIIERQFTNAIN</sequence>
<dbReference type="GO" id="GO:0016209">
    <property type="term" value="F:antioxidant activity"/>
    <property type="evidence" value="ECO:0007669"/>
    <property type="project" value="InterPro"/>
</dbReference>
<comment type="caution">
    <text evidence="3">The sequence shown here is derived from an EMBL/GenBank/DDBJ whole genome shotgun (WGS) entry which is preliminary data.</text>
</comment>
<dbReference type="PROSITE" id="PS00194">
    <property type="entry name" value="THIOREDOXIN_1"/>
    <property type="match status" value="1"/>
</dbReference>
<dbReference type="InterPro" id="IPR050553">
    <property type="entry name" value="Thioredoxin_ResA/DsbE_sf"/>
</dbReference>
<dbReference type="InterPro" id="IPR000866">
    <property type="entry name" value="AhpC/TSA"/>
</dbReference>
<name>A0A916K9L2_9BACL</name>
<dbReference type="GO" id="GO:0016491">
    <property type="term" value="F:oxidoreductase activity"/>
    <property type="evidence" value="ECO:0007669"/>
    <property type="project" value="InterPro"/>
</dbReference>
<proteinExistence type="predicted"/>
<feature type="domain" description="Thioredoxin" evidence="2">
    <location>
        <begin position="1"/>
        <end position="129"/>
    </location>
</feature>
<keyword evidence="1" id="KW-1015">Disulfide bond</keyword>
<dbReference type="InterPro" id="IPR013766">
    <property type="entry name" value="Thioredoxin_domain"/>
</dbReference>
<evidence type="ECO:0000313" key="4">
    <source>
        <dbReference type="Proteomes" id="UP000693672"/>
    </source>
</evidence>
<dbReference type="PANTHER" id="PTHR42852:SF13">
    <property type="entry name" value="PROTEIN DIPZ"/>
    <property type="match status" value="1"/>
</dbReference>
<dbReference type="Pfam" id="PF00578">
    <property type="entry name" value="AhpC-TSA"/>
    <property type="match status" value="1"/>
</dbReference>
<dbReference type="AlphaFoldDB" id="A0A916K9L2"/>
<dbReference type="PROSITE" id="PS51352">
    <property type="entry name" value="THIOREDOXIN_2"/>
    <property type="match status" value="1"/>
</dbReference>
<evidence type="ECO:0000313" key="3">
    <source>
        <dbReference type="EMBL" id="CAG7648555.1"/>
    </source>
</evidence>
<protein>
    <submittedName>
        <fullName evidence="3">Sporulation thiol-disulfide oxidoreductase A</fullName>
    </submittedName>
</protein>
<evidence type="ECO:0000259" key="2">
    <source>
        <dbReference type="PROSITE" id="PS51352"/>
    </source>
</evidence>
<dbReference type="PANTHER" id="PTHR42852">
    <property type="entry name" value="THIOL:DISULFIDE INTERCHANGE PROTEIN DSBE"/>
    <property type="match status" value="1"/>
</dbReference>
<keyword evidence="4" id="KW-1185">Reference proteome</keyword>
<dbReference type="CDD" id="cd02966">
    <property type="entry name" value="TlpA_like_family"/>
    <property type="match status" value="1"/>
</dbReference>
<gene>
    <name evidence="3" type="primary">stoA</name>
    <name evidence="3" type="ORF">PAESOLCIP111_05623</name>
</gene>
<accession>A0A916K9L2</accession>
<dbReference type="Proteomes" id="UP000693672">
    <property type="component" value="Unassembled WGS sequence"/>
</dbReference>
<evidence type="ECO:0000256" key="1">
    <source>
        <dbReference type="ARBA" id="ARBA00023157"/>
    </source>
</evidence>
<reference evidence="3" key="1">
    <citation type="submission" date="2021-06" db="EMBL/GenBank/DDBJ databases">
        <authorList>
            <person name="Criscuolo A."/>
        </authorList>
    </citation>
    <scope>NUCLEOTIDE SEQUENCE</scope>
    <source>
        <strain evidence="3">CIP111600</strain>
    </source>
</reference>
<organism evidence="3 4">
    <name type="scientific">Paenibacillus solanacearum</name>
    <dbReference type="NCBI Taxonomy" id="2048548"/>
    <lineage>
        <taxon>Bacteria</taxon>
        <taxon>Bacillati</taxon>
        <taxon>Bacillota</taxon>
        <taxon>Bacilli</taxon>
        <taxon>Bacillales</taxon>
        <taxon>Paenibacillaceae</taxon>
        <taxon>Paenibacillus</taxon>
    </lineage>
</organism>
<dbReference type="InterPro" id="IPR017937">
    <property type="entry name" value="Thioredoxin_CS"/>
</dbReference>